<name>A0A3R9HZL3_STRSA</name>
<sequence length="403" mass="45816">MKRIKEIERTHPDVKKVVKNGLTIDSKYVASLLETDKDWLETADRIPRSLEGYANAVGRNFNRHDIGNKAKETAALSSIISCRAVGIIDSAKHVSESQGQVFFEDIVICRPTKKEYQGLTIYVPQHIAGFYQPTDLRRMVGQVFPVKIIDLKQVVFAKRYDALKKQEDQPLENEYVALGDINIAEYLLNSQVLQELEEGGEHSPIHDVQKGMINYISDNGVFVLTANLERVFIPNKLFSYRYHSRVLKTEDYAAIGELVDFKFLRGRYEQADDKRQRLGIEGNSPNLVGERLSLEKDPEAVVRDFIDAGPGTVASGYITDFNEIKGHYFEMDGAYGYPVRLVANERLTPQLFQRKQKISVVLRQGSYETVTDKAGKSYLKIRATVVYNSTFSEHAGLEDFFDR</sequence>
<evidence type="ECO:0000313" key="2">
    <source>
        <dbReference type="Proteomes" id="UP000509459"/>
    </source>
</evidence>
<dbReference type="AlphaFoldDB" id="A0A3R9HZL3"/>
<proteinExistence type="predicted"/>
<dbReference type="RefSeq" id="WP_002896827.1">
    <property type="nucleotide sequence ID" value="NZ_CP054570.1"/>
</dbReference>
<organism evidence="1 2">
    <name type="scientific">Streptococcus sanguinis</name>
    <dbReference type="NCBI Taxonomy" id="1305"/>
    <lineage>
        <taxon>Bacteria</taxon>
        <taxon>Bacillati</taxon>
        <taxon>Bacillota</taxon>
        <taxon>Bacilli</taxon>
        <taxon>Lactobacillales</taxon>
        <taxon>Streptococcaceae</taxon>
        <taxon>Streptococcus</taxon>
    </lineage>
</organism>
<gene>
    <name evidence="1" type="ORF">FOC72_09375</name>
</gene>
<dbReference type="EMBL" id="CP054570">
    <property type="protein sequence ID" value="QKQ44761.1"/>
    <property type="molecule type" value="Genomic_DNA"/>
</dbReference>
<reference evidence="1 2" key="1">
    <citation type="submission" date="2020-05" db="EMBL/GenBank/DDBJ databases">
        <title>FDA dAtabase for Regulatory Grade micrObial Sequences (FDA-ARGOS): Supporting development and validation of Infectious Disease Dx tests.</title>
        <authorList>
            <person name="Bojja K."/>
            <person name="Kessler A."/>
            <person name="Tallon L."/>
            <person name="Sadzewicz L."/>
            <person name="Zhao X."/>
            <person name="Vavikolanu K."/>
            <person name="Mehta A."/>
            <person name="Aluvathingal J."/>
            <person name="Nadendla S."/>
            <person name="Myers T."/>
            <person name="Yan Y."/>
            <person name="Sichtig H."/>
        </authorList>
    </citation>
    <scope>NUCLEOTIDE SEQUENCE [LARGE SCALE GENOMIC DNA]</scope>
    <source>
        <strain evidence="1 2">FDAARGOS_770</strain>
    </source>
</reference>
<protein>
    <submittedName>
        <fullName evidence="1">Uncharacterized protein</fullName>
    </submittedName>
</protein>
<accession>A0A3R9HZL3</accession>
<dbReference type="Proteomes" id="UP000509459">
    <property type="component" value="Chromosome"/>
</dbReference>
<evidence type="ECO:0000313" key="1">
    <source>
        <dbReference type="EMBL" id="QKQ44761.1"/>
    </source>
</evidence>